<dbReference type="InterPro" id="IPR041542">
    <property type="entry name" value="GH43_C2"/>
</dbReference>
<accession>A0ABZ1X4J0</accession>
<dbReference type="PRINTS" id="PR01217">
    <property type="entry name" value="PRICHEXTENSN"/>
</dbReference>
<feature type="domain" description="Beta-xylosidase C-terminal Concanavalin A-like" evidence="5">
    <location>
        <begin position="540"/>
        <end position="741"/>
    </location>
</feature>
<dbReference type="Proteomes" id="UP001432168">
    <property type="component" value="Chromosome"/>
</dbReference>
<evidence type="ECO:0000256" key="2">
    <source>
        <dbReference type="ARBA" id="ARBA00022801"/>
    </source>
</evidence>
<feature type="compositionally biased region" description="Pro residues" evidence="4">
    <location>
        <begin position="389"/>
        <end position="401"/>
    </location>
</feature>
<dbReference type="EMBL" id="CP109011">
    <property type="protein sequence ID" value="WUT47029.1"/>
    <property type="molecule type" value="Genomic_DNA"/>
</dbReference>
<evidence type="ECO:0000313" key="7">
    <source>
        <dbReference type="Proteomes" id="UP001432168"/>
    </source>
</evidence>
<dbReference type="Gene3D" id="2.115.10.20">
    <property type="entry name" value="Glycosyl hydrolase domain, family 43"/>
    <property type="match status" value="1"/>
</dbReference>
<feature type="compositionally biased region" description="Pro residues" evidence="4">
    <location>
        <begin position="347"/>
        <end position="364"/>
    </location>
</feature>
<protein>
    <submittedName>
        <fullName evidence="6">Family 43 glycosylhydrolase</fullName>
    </submittedName>
</protein>
<dbReference type="InterPro" id="IPR013320">
    <property type="entry name" value="ConA-like_dom_sf"/>
</dbReference>
<dbReference type="PANTHER" id="PTHR42812:SF12">
    <property type="entry name" value="BETA-XYLOSIDASE-RELATED"/>
    <property type="match status" value="1"/>
</dbReference>
<feature type="compositionally biased region" description="Pro residues" evidence="4">
    <location>
        <begin position="519"/>
        <end position="536"/>
    </location>
</feature>
<sequence>MTLLRNPVIRGFAPDPSMVRVGDWFYAATSSFEWFPTIPLHRSRDLAHWSYAGHVEGAVPGGSLAGVPDSGGIWAPSLSWDGERFWVVYAIVRSVGTPYFDSDTYVSTATEAGGAWSAPRRIAGHGFDPALFHDGEGRLWLLNLQNDHRPGGRRFAGIVLTELDRETLAPVGGTHLLLQHERLVEGPKLVRKDGWYYLVLAEGGTGFGHGVLVARSREITGPYALDDRPLLTSRDDPSLPLQKAGHGELLQLPDNSWVLSHLAARPLNTPAGPRCPLGRETAIQAVTWDADGWPRLRHGGTHPEVEVEIPTPREAGTETGGPPPIHPDAEADAPTTAAPEPGAEPDTPTPPQPGAEPGPTPPRPGRCTGTPAHPQPGTLDAPPTHTHPEPPPGPPTPPEPGTEPGNPTHADSAAGSAPTPLVGTLNSPGADRATGSGTPTHAHSEPPPDPPTPLNPGTEPGNPAHTHSTASPTPTPPLGTPDTPEAGRATESGTPTPAETGTKASTPAPPLPGTEADALPPPQPAAAPPQPRPTLPRTPLTWPWSTLRAAPDPSWVDTGVRAGWIRLRGRHGPESWWAHSLVARRITEHRAEAEVTVEARPSTFTQAAGLVLWYNTESYLALDLTWAEPEGEGQRGQQWRGGGRTVLSLVERDEGGTRQVAVVDVGTESAFTLGVTVEEGVACFRFVGAEGRWTPIGPGLDFTRLSDDYGSRLRFTGAMAGIHAVDLVDAAFTADFTGFRLRCG</sequence>
<keyword evidence="2" id="KW-0378">Hydrolase</keyword>
<feature type="compositionally biased region" description="Polar residues" evidence="4">
    <location>
        <begin position="491"/>
        <end position="505"/>
    </location>
</feature>
<feature type="compositionally biased region" description="Low complexity" evidence="4">
    <location>
        <begin position="455"/>
        <end position="472"/>
    </location>
</feature>
<evidence type="ECO:0000256" key="1">
    <source>
        <dbReference type="ARBA" id="ARBA00009865"/>
    </source>
</evidence>
<dbReference type="SUPFAM" id="SSF49899">
    <property type="entry name" value="Concanavalin A-like lectins/glucanases"/>
    <property type="match status" value="1"/>
</dbReference>
<proteinExistence type="inferred from homology"/>
<keyword evidence="7" id="KW-1185">Reference proteome</keyword>
<dbReference type="Gene3D" id="2.60.120.200">
    <property type="match status" value="1"/>
</dbReference>
<keyword evidence="3" id="KW-0326">Glycosidase</keyword>
<evidence type="ECO:0000256" key="4">
    <source>
        <dbReference type="SAM" id="MobiDB-lite"/>
    </source>
</evidence>
<dbReference type="Pfam" id="PF04616">
    <property type="entry name" value="Glyco_hydro_43"/>
    <property type="match status" value="1"/>
</dbReference>
<dbReference type="SUPFAM" id="SSF75005">
    <property type="entry name" value="Arabinanase/levansucrase/invertase"/>
    <property type="match status" value="1"/>
</dbReference>
<dbReference type="InterPro" id="IPR051795">
    <property type="entry name" value="Glycosyl_Hydrlase_43"/>
</dbReference>
<evidence type="ECO:0000256" key="3">
    <source>
        <dbReference type="ARBA" id="ARBA00023295"/>
    </source>
</evidence>
<reference evidence="6" key="1">
    <citation type="submission" date="2022-10" db="EMBL/GenBank/DDBJ databases">
        <title>The complete genomes of actinobacterial strains from the NBC collection.</title>
        <authorList>
            <person name="Joergensen T.S."/>
            <person name="Alvarez Arevalo M."/>
            <person name="Sterndorff E.B."/>
            <person name="Faurdal D."/>
            <person name="Vuksanovic O."/>
            <person name="Mourched A.-S."/>
            <person name="Charusanti P."/>
            <person name="Shaw S."/>
            <person name="Blin K."/>
            <person name="Weber T."/>
        </authorList>
    </citation>
    <scope>NUCLEOTIDE SEQUENCE</scope>
    <source>
        <strain evidence="6">NBC_00686</strain>
    </source>
</reference>
<feature type="region of interest" description="Disordered" evidence="4">
    <location>
        <begin position="292"/>
        <end position="547"/>
    </location>
</feature>
<dbReference type="InterPro" id="IPR023296">
    <property type="entry name" value="Glyco_hydro_beta-prop_sf"/>
</dbReference>
<comment type="similarity">
    <text evidence="1">Belongs to the glycosyl hydrolase 43 family.</text>
</comment>
<dbReference type="InterPro" id="IPR006710">
    <property type="entry name" value="Glyco_hydro_43"/>
</dbReference>
<feature type="compositionally biased region" description="Low complexity" evidence="4">
    <location>
        <begin position="332"/>
        <end position="346"/>
    </location>
</feature>
<dbReference type="Pfam" id="PF17851">
    <property type="entry name" value="GH43_C2"/>
    <property type="match status" value="1"/>
</dbReference>
<evidence type="ECO:0000259" key="5">
    <source>
        <dbReference type="Pfam" id="PF17851"/>
    </source>
</evidence>
<feature type="compositionally biased region" description="Low complexity" evidence="4">
    <location>
        <begin position="537"/>
        <end position="547"/>
    </location>
</feature>
<evidence type="ECO:0000313" key="6">
    <source>
        <dbReference type="EMBL" id="WUT47029.1"/>
    </source>
</evidence>
<gene>
    <name evidence="6" type="ORF">OG929_34070</name>
</gene>
<organism evidence="6 7">
    <name type="scientific">Streptomyces pseudovenezuelae</name>
    <dbReference type="NCBI Taxonomy" id="67350"/>
    <lineage>
        <taxon>Bacteria</taxon>
        <taxon>Bacillati</taxon>
        <taxon>Actinomycetota</taxon>
        <taxon>Actinomycetes</taxon>
        <taxon>Kitasatosporales</taxon>
        <taxon>Streptomycetaceae</taxon>
        <taxon>Streptomyces</taxon>
        <taxon>Streptomyces aurantiacus group</taxon>
    </lineage>
</organism>
<dbReference type="RefSeq" id="WP_329268776.1">
    <property type="nucleotide sequence ID" value="NZ_CP109011.1"/>
</dbReference>
<dbReference type="PANTHER" id="PTHR42812">
    <property type="entry name" value="BETA-XYLOSIDASE"/>
    <property type="match status" value="1"/>
</dbReference>
<name>A0ABZ1X4J0_9ACTN</name>
<feature type="compositionally biased region" description="Pro residues" evidence="4">
    <location>
        <begin position="445"/>
        <end position="454"/>
    </location>
</feature>